<reference evidence="2" key="1">
    <citation type="submission" date="2018-04" db="EMBL/GenBank/DDBJ databases">
        <title>Transcriptome assembly of Sipha flava.</title>
        <authorList>
            <person name="Scully E.D."/>
            <person name="Geib S.M."/>
            <person name="Palmer N.A."/>
            <person name="Koch K."/>
            <person name="Bradshaw J."/>
            <person name="Heng-Moss T."/>
            <person name="Sarath G."/>
        </authorList>
    </citation>
    <scope>NUCLEOTIDE SEQUENCE</scope>
</reference>
<sequence>MIMSRPYLKDRTNDLMVNVQHEAKSQQDYPFHSAPLSQPEPKFPVVVPPPPPPFNPIQEKCQPPCTIPRYTINPELLKSMTKKLRRPDGDNIMKIPRRKDMIIPKKCHKN</sequence>
<accession>A0A2S2Q6A4</accession>
<feature type="region of interest" description="Disordered" evidence="1">
    <location>
        <begin position="24"/>
        <end position="60"/>
    </location>
</feature>
<organism evidence="2">
    <name type="scientific">Sipha flava</name>
    <name type="common">yellow sugarcane aphid</name>
    <dbReference type="NCBI Taxonomy" id="143950"/>
    <lineage>
        <taxon>Eukaryota</taxon>
        <taxon>Metazoa</taxon>
        <taxon>Ecdysozoa</taxon>
        <taxon>Arthropoda</taxon>
        <taxon>Hexapoda</taxon>
        <taxon>Insecta</taxon>
        <taxon>Pterygota</taxon>
        <taxon>Neoptera</taxon>
        <taxon>Paraneoptera</taxon>
        <taxon>Hemiptera</taxon>
        <taxon>Sternorrhyncha</taxon>
        <taxon>Aphidomorpha</taxon>
        <taxon>Aphidoidea</taxon>
        <taxon>Aphididae</taxon>
        <taxon>Sipha</taxon>
    </lineage>
</organism>
<dbReference type="OrthoDB" id="10618191at2759"/>
<protein>
    <submittedName>
        <fullName evidence="2">Uncharacterized protein</fullName>
    </submittedName>
</protein>
<evidence type="ECO:0000313" key="2">
    <source>
        <dbReference type="EMBL" id="MBY73257.1"/>
    </source>
</evidence>
<evidence type="ECO:0000256" key="1">
    <source>
        <dbReference type="SAM" id="MobiDB-lite"/>
    </source>
</evidence>
<dbReference type="EMBL" id="GGMS01004054">
    <property type="protein sequence ID" value="MBY73257.1"/>
    <property type="molecule type" value="Transcribed_RNA"/>
</dbReference>
<dbReference type="AlphaFoldDB" id="A0A2S2Q6A4"/>
<proteinExistence type="predicted"/>
<feature type="region of interest" description="Disordered" evidence="1">
    <location>
        <begin position="82"/>
        <end position="110"/>
    </location>
</feature>
<gene>
    <name evidence="2" type="ORF">g.130324</name>
</gene>
<feature type="compositionally biased region" description="Pro residues" evidence="1">
    <location>
        <begin position="46"/>
        <end position="55"/>
    </location>
</feature>
<name>A0A2S2Q6A4_9HEMI</name>